<feature type="compositionally biased region" description="Low complexity" evidence="6">
    <location>
        <begin position="1082"/>
        <end position="1096"/>
    </location>
</feature>
<dbReference type="SMART" id="SM00482">
    <property type="entry name" value="POLAc"/>
    <property type="match status" value="1"/>
</dbReference>
<dbReference type="InterPro" id="IPR019760">
    <property type="entry name" value="DNA-dir_DNA_pol_A_CS"/>
</dbReference>
<dbReference type="InParanoid" id="G8YCP2"/>
<dbReference type="GO" id="GO:0006264">
    <property type="term" value="P:mitochondrial DNA replication"/>
    <property type="evidence" value="ECO:0007669"/>
    <property type="project" value="TreeGrafter"/>
</dbReference>
<dbReference type="GO" id="GO:0003677">
    <property type="term" value="F:DNA binding"/>
    <property type="evidence" value="ECO:0007669"/>
    <property type="project" value="InterPro"/>
</dbReference>
<dbReference type="HOGENOM" id="CLU_001524_2_1_1"/>
<dbReference type="OrthoDB" id="5588663at2759"/>
<accession>G8YCP2</accession>
<dbReference type="InterPro" id="IPR001098">
    <property type="entry name" value="DNA-dir_DNA_pol_A_palm_dom"/>
</dbReference>
<dbReference type="Gene3D" id="1.10.150.20">
    <property type="entry name" value="5' to 3' exonuclease, C-terminal subdomain"/>
    <property type="match status" value="1"/>
</dbReference>
<dbReference type="InterPro" id="IPR043502">
    <property type="entry name" value="DNA/RNA_pol_sf"/>
</dbReference>
<keyword evidence="3" id="KW-0548">Nucleotidyltransferase</keyword>
<dbReference type="EMBL" id="FO082050">
    <property type="protein sequence ID" value="CCE82723.1"/>
    <property type="molecule type" value="Genomic_DNA"/>
</dbReference>
<dbReference type="Gene3D" id="3.30.420.390">
    <property type="match status" value="2"/>
</dbReference>
<name>G8YCP2_PICSO</name>
<dbReference type="Gene3D" id="3.30.70.370">
    <property type="match status" value="1"/>
</dbReference>
<dbReference type="STRING" id="559304.G8YCP2"/>
<dbReference type="InterPro" id="IPR002297">
    <property type="entry name" value="DNA-dir_DNA_pol_A_mt"/>
</dbReference>
<protein>
    <recommendedName>
        <fullName evidence="1">DNA-directed DNA polymerase</fullName>
        <ecNumber evidence="1">2.7.7.7</ecNumber>
    </recommendedName>
    <alternativeName>
        <fullName evidence="5">Mitochondrial DNA polymerase catalytic subunit</fullName>
    </alternativeName>
</protein>
<keyword evidence="9" id="KW-1185">Reference proteome</keyword>
<keyword evidence="2" id="KW-0808">Transferase</keyword>
<dbReference type="SUPFAM" id="SSF53098">
    <property type="entry name" value="Ribonuclease H-like"/>
    <property type="match status" value="1"/>
</dbReference>
<evidence type="ECO:0000256" key="3">
    <source>
        <dbReference type="ARBA" id="ARBA00022695"/>
    </source>
</evidence>
<dbReference type="eggNOG" id="KOG3657">
    <property type="taxonomic scope" value="Eukaryota"/>
</dbReference>
<dbReference type="PANTHER" id="PTHR10267:SF0">
    <property type="entry name" value="DNA POLYMERASE SUBUNIT GAMMA-1"/>
    <property type="match status" value="1"/>
</dbReference>
<gene>
    <name evidence="8" type="primary">Piso0_002465</name>
    <name evidence="8" type="ORF">GNLVRS01_PISO0J12571g</name>
</gene>
<dbReference type="InterPro" id="IPR012337">
    <property type="entry name" value="RNaseH-like_sf"/>
</dbReference>
<evidence type="ECO:0000256" key="4">
    <source>
        <dbReference type="ARBA" id="ARBA00022932"/>
    </source>
</evidence>
<dbReference type="GO" id="GO:0003887">
    <property type="term" value="F:DNA-directed DNA polymerase activity"/>
    <property type="evidence" value="ECO:0007669"/>
    <property type="project" value="UniProtKB-KW"/>
</dbReference>
<feature type="region of interest" description="Disordered" evidence="6">
    <location>
        <begin position="1079"/>
        <end position="1103"/>
    </location>
</feature>
<feature type="compositionally biased region" description="Basic and acidic residues" evidence="6">
    <location>
        <begin position="1129"/>
        <end position="1153"/>
    </location>
</feature>
<dbReference type="OMA" id="RWLDTMS"/>
<dbReference type="PROSITE" id="PS00447">
    <property type="entry name" value="DNA_POLYMERASE_A"/>
    <property type="match status" value="1"/>
</dbReference>
<evidence type="ECO:0000256" key="6">
    <source>
        <dbReference type="SAM" id="MobiDB-lite"/>
    </source>
</evidence>
<dbReference type="GO" id="GO:0008408">
    <property type="term" value="F:3'-5' exonuclease activity"/>
    <property type="evidence" value="ECO:0007669"/>
    <property type="project" value="TreeGrafter"/>
</dbReference>
<dbReference type="Proteomes" id="UP000005222">
    <property type="component" value="Chromosome J"/>
</dbReference>
<evidence type="ECO:0000256" key="2">
    <source>
        <dbReference type="ARBA" id="ARBA00022679"/>
    </source>
</evidence>
<evidence type="ECO:0000313" key="9">
    <source>
        <dbReference type="Proteomes" id="UP000005222"/>
    </source>
</evidence>
<evidence type="ECO:0000313" key="8">
    <source>
        <dbReference type="EMBL" id="CCE82723.1"/>
    </source>
</evidence>
<dbReference type="PRINTS" id="PR00867">
    <property type="entry name" value="DNAPOLG"/>
</dbReference>
<dbReference type="FunCoup" id="G8YCP2">
    <property type="interactions" value="1290"/>
</dbReference>
<reference evidence="8 9" key="1">
    <citation type="journal article" date="2012" name="G3 (Bethesda)">
        <title>Pichia sorbitophila, an interspecies yeast hybrid reveals early steps of genome resolution following polyploidization.</title>
        <authorList>
            <person name="Leh Louis V."/>
            <person name="Despons L."/>
            <person name="Friedrich A."/>
            <person name="Martin T."/>
            <person name="Durrens P."/>
            <person name="Casaregola S."/>
            <person name="Neuveglise C."/>
            <person name="Fairhead C."/>
            <person name="Marck C."/>
            <person name="Cruz J.A."/>
            <person name="Straub M.L."/>
            <person name="Kugler V."/>
            <person name="Sacerdot C."/>
            <person name="Uzunov Z."/>
            <person name="Thierry A."/>
            <person name="Weiss S."/>
            <person name="Bleykasten C."/>
            <person name="De Montigny J."/>
            <person name="Jacques N."/>
            <person name="Jung P."/>
            <person name="Lemaire M."/>
            <person name="Mallet S."/>
            <person name="Morel G."/>
            <person name="Richard G.F."/>
            <person name="Sarkar A."/>
            <person name="Savel G."/>
            <person name="Schacherer J."/>
            <person name="Seret M.L."/>
            <person name="Talla E."/>
            <person name="Samson G."/>
            <person name="Jubin C."/>
            <person name="Poulain J."/>
            <person name="Vacherie B."/>
            <person name="Barbe V."/>
            <person name="Pelletier E."/>
            <person name="Sherman D.J."/>
            <person name="Westhof E."/>
            <person name="Weissenbach J."/>
            <person name="Baret P.V."/>
            <person name="Wincker P."/>
            <person name="Gaillardin C."/>
            <person name="Dujon B."/>
            <person name="Souciet J.L."/>
        </authorList>
    </citation>
    <scope>NUCLEOTIDE SEQUENCE [LARGE SCALE GENOMIC DNA]</scope>
    <source>
        <strain evidence="9">ATCC MYA-4447 / BCRC 22081 / CBS 7064 / NBRC 10061 / NRRL Y-12695</strain>
    </source>
</reference>
<dbReference type="Pfam" id="PF00476">
    <property type="entry name" value="DNA_pol_A"/>
    <property type="match status" value="1"/>
</dbReference>
<evidence type="ECO:0000256" key="5">
    <source>
        <dbReference type="ARBA" id="ARBA00031966"/>
    </source>
</evidence>
<sequence length="1289" mass="147278">MIIFRVGRLKRLGVAMRGHSVYFSTKGNGSEQEARINQFGIQYISSDLHKKIFPSNPIKSYKRPKNRELLKLAQEHLKHNNLLGKKTSRSDPIKIENFPRLLGRDLDEHFHKIGADSSEPYLSMAQRFFSEEGKIPERPSASEWVFQPGWTRYEKGKPPREVPFPLEDELVFDVEVMYKRSPHAVICTCASSKAWYGWVSPFLVKYSKNKKHDNWEHLIPLNTLQLPKLVVGYNVSYDRARVLEEYNIKQSKAFFLDGMALHVAVSGICSQQRPTWQKHKKMKSQLDGEETSSFEDEIDDIDRKLAQIDVANDLIDDPWLSKGSPNSLANVADFHCNIKMDKTDRDFFSSMDPLDIISNFNNLMDYCAKDVEATYLVSAKLFSEFREKIPHPVSFAALRHLGTLMLPTTKKWLSYIENAEKIYQKNRDEVCQILKERANCYVEYIEKQDVSLMPDYEDDPWLSQLDWSYKQPRIKKDGTPSANQAFLTGYPEWYRDLHKLIVDSKGVKQRTINVTTRTRITPLLLKLKWEGYPLFWTDSAGWCFKVPFKDNTLIELQAKNYRLAKLSDVDHEKYFDSLQKDTERFVLFKVPHPEGPSKRCTSVLAKSYLSFFEKGILTSEFDYASEILKLNSTASYWMGNRQRIFDQFVVYSDPSAKKNKFFKTGPERKEHDDMGIILPKLCAMGTITRRATENTWLTASNSKPNRIGSELKGMIEAPEGYAFVGADVDSEELWIAALIGDSIMGIHGATALGWMTLEGDKNEKTDLHSKTAEILGISRNEAKVFNYGRIYGAGVKFATQLLKQCNPSLSDEQAEEMATELYKRTKGRVSASKALGSRMYHGGSESIIFNTLESIAYGDDPKTPVLGASITDALTAKNLNKNAYLTSRINWVIQSSGVDYLHLLIVSMEYLIRKYKVDARLLITVHDELRYLVKEKDKYKVAYLLQISNAWTRAMFCEKLGIKELPQSCAFFSEVDIDFVLRKEVNQECVTPSHPEKIPPGESLDIRTLLEKCDGGKLLGNGTSVFDRRIEKIEYKPSKLADSPDPKASVSSKLIIPYVKAQTAVDKSTWNTIVREYDKLKNGSNPSSNQSNPTNNKTKKLISRRKEYVDYDLSSDGEELLNQILGTRDSSRNPDQPEVKPVSRETPKVRHDSNFTSLPMRTFNRPQHRMYSTTTGYGMLRAPGPWKSSEFKLSRPTFTASVKGLDCSTYELIHSQYVKPVRSIIGPSLSTRRRRTLLPGGDTSFVGLYVRQSKDPPRHQISYEGVSCVYKNPFTEYTHDIKHIATSVF</sequence>
<keyword evidence="4" id="KW-0239">DNA-directed DNA polymerase</keyword>
<evidence type="ECO:0000259" key="7">
    <source>
        <dbReference type="SMART" id="SM00482"/>
    </source>
</evidence>
<feature type="domain" description="DNA-directed DNA polymerase family A palm" evidence="7">
    <location>
        <begin position="708"/>
        <end position="937"/>
    </location>
</feature>
<evidence type="ECO:0000256" key="1">
    <source>
        <dbReference type="ARBA" id="ARBA00012417"/>
    </source>
</evidence>
<dbReference type="InterPro" id="IPR041336">
    <property type="entry name" value="DNApol_Exo"/>
</dbReference>
<feature type="region of interest" description="Disordered" evidence="6">
    <location>
        <begin position="1125"/>
        <end position="1160"/>
    </location>
</feature>
<dbReference type="EC" id="2.7.7.7" evidence="1"/>
<proteinExistence type="predicted"/>
<dbReference type="GO" id="GO:0005760">
    <property type="term" value="C:gamma DNA polymerase complex"/>
    <property type="evidence" value="ECO:0007669"/>
    <property type="project" value="InterPro"/>
</dbReference>
<dbReference type="PANTHER" id="PTHR10267">
    <property type="entry name" value="DNA POLYMERASE SUBUNIT GAMMA-1"/>
    <property type="match status" value="1"/>
</dbReference>
<organism evidence="8 9">
    <name type="scientific">Pichia sorbitophila (strain ATCC MYA-4447 / BCRC 22081 / CBS 7064 / NBRC 10061 / NRRL Y-12695)</name>
    <name type="common">Hybrid yeast</name>
    <dbReference type="NCBI Taxonomy" id="559304"/>
    <lineage>
        <taxon>Eukaryota</taxon>
        <taxon>Fungi</taxon>
        <taxon>Dikarya</taxon>
        <taxon>Ascomycota</taxon>
        <taxon>Saccharomycotina</taxon>
        <taxon>Pichiomycetes</taxon>
        <taxon>Debaryomycetaceae</taxon>
        <taxon>Millerozyma</taxon>
    </lineage>
</organism>
<dbReference type="Pfam" id="PF18136">
    <property type="entry name" value="DNApol_Exo"/>
    <property type="match status" value="1"/>
</dbReference>
<dbReference type="SUPFAM" id="SSF56672">
    <property type="entry name" value="DNA/RNA polymerases"/>
    <property type="match status" value="1"/>
</dbReference>